<dbReference type="EMBL" id="CP039375">
    <property type="protein sequence ID" value="QCD65336.1"/>
    <property type="molecule type" value="Genomic_DNA"/>
</dbReference>
<reference evidence="1 2" key="2">
    <citation type="submission" date="2019-04" db="EMBL/GenBank/DDBJ databases">
        <authorList>
            <person name="Yang S."/>
            <person name="Wei W."/>
        </authorList>
    </citation>
    <scope>NUCLEOTIDE SEQUENCE [LARGE SCALE GENOMIC DNA]</scope>
    <source>
        <strain evidence="2">ZP60</strain>
    </source>
</reference>
<evidence type="ECO:0000313" key="1">
    <source>
        <dbReference type="EMBL" id="QCD65336.1"/>
    </source>
</evidence>
<sequence length="257" mass="26589">MSKRHLNRRAMMALTGSTLGGIVSSGLGGAESTSTTTEDPAIDWIVIEDGKVVLDAEPEDIGRELHKQFTHVVKSFNLAIEAGHITFTTSEQETLTADSADQGGDFEVHSEPSEIAKAVDSVESPSTTSLESADLGETSEITALGCNRDDSNVDTKWGGTRKDVELYMSDSTIDDLNALGSIGSGSAAVVAATLKSAGVIGSMSNPLTVALGGIVAIYIGTINLQNNGCGVVVKSRITPAVIAAPITATPTVHSQSE</sequence>
<dbReference type="KEGG" id="halz:E5139_06700"/>
<dbReference type="AlphaFoldDB" id="A0A4D6KJ90"/>
<proteinExistence type="predicted"/>
<dbReference type="Proteomes" id="UP000297053">
    <property type="component" value="Chromosome"/>
</dbReference>
<protein>
    <submittedName>
        <fullName evidence="1">Uncharacterized protein</fullName>
    </submittedName>
</protein>
<dbReference type="GeneID" id="42178610"/>
<name>A0A4D6KJ90_9EURY</name>
<reference evidence="1 2" key="1">
    <citation type="submission" date="2019-04" db="EMBL/GenBank/DDBJ databases">
        <title>Complete genome sequence of Arthrobacter sp. ZXY-2 associated with effective atrazine degradation and salt adaptation.</title>
        <authorList>
            <person name="Zhao X."/>
        </authorList>
    </citation>
    <scope>NUCLEOTIDE SEQUENCE [LARGE SCALE GENOMIC DNA]</scope>
    <source>
        <strain evidence="2">ZP60</strain>
    </source>
</reference>
<evidence type="ECO:0000313" key="2">
    <source>
        <dbReference type="Proteomes" id="UP000297053"/>
    </source>
</evidence>
<gene>
    <name evidence="1" type="ORF">E5139_06700</name>
</gene>
<dbReference type="RefSeq" id="WP_079979639.1">
    <property type="nucleotide sequence ID" value="NZ_CP039375.1"/>
</dbReference>
<accession>A0A4D6KJ90</accession>
<organism evidence="1 2">
    <name type="scientific">Halomicrobium mukohataei</name>
    <dbReference type="NCBI Taxonomy" id="57705"/>
    <lineage>
        <taxon>Archaea</taxon>
        <taxon>Methanobacteriati</taxon>
        <taxon>Methanobacteriota</taxon>
        <taxon>Stenosarchaea group</taxon>
        <taxon>Halobacteria</taxon>
        <taxon>Halobacteriales</taxon>
        <taxon>Haloarculaceae</taxon>
        <taxon>Halomicrobium</taxon>
    </lineage>
</organism>